<dbReference type="PANTHER" id="PTHR39428:SF1">
    <property type="entry name" value="F420H(2)-DEPENDENT QUINONE REDUCTASE RV1261C"/>
    <property type="match status" value="1"/>
</dbReference>
<dbReference type="InterPro" id="IPR012349">
    <property type="entry name" value="Split_barrel_FMN-bd"/>
</dbReference>
<dbReference type="Proteomes" id="UP000631791">
    <property type="component" value="Unassembled WGS sequence"/>
</dbReference>
<reference evidence="3 4" key="1">
    <citation type="submission" date="2020-11" db="EMBL/GenBank/DDBJ databases">
        <title>Sequencing the genomes of 1000 actinobacteria strains.</title>
        <authorList>
            <person name="Klenk H.-P."/>
        </authorList>
    </citation>
    <scope>NUCLEOTIDE SEQUENCE [LARGE SCALE GENOMIC DNA]</scope>
    <source>
        <strain evidence="3 4">DSM 101695</strain>
    </source>
</reference>
<evidence type="ECO:0000256" key="2">
    <source>
        <dbReference type="ARBA" id="ARBA00049106"/>
    </source>
</evidence>
<evidence type="ECO:0000313" key="3">
    <source>
        <dbReference type="EMBL" id="MBG6101512.1"/>
    </source>
</evidence>
<organism evidence="3 4">
    <name type="scientific">Micromonospora vinacea</name>
    <dbReference type="NCBI Taxonomy" id="709878"/>
    <lineage>
        <taxon>Bacteria</taxon>
        <taxon>Bacillati</taxon>
        <taxon>Actinomycetota</taxon>
        <taxon>Actinomycetes</taxon>
        <taxon>Micromonosporales</taxon>
        <taxon>Micromonosporaceae</taxon>
        <taxon>Micromonospora</taxon>
    </lineage>
</organism>
<evidence type="ECO:0000313" key="4">
    <source>
        <dbReference type="Proteomes" id="UP000631791"/>
    </source>
</evidence>
<gene>
    <name evidence="3" type="ORF">IW249_001926</name>
</gene>
<evidence type="ECO:0000256" key="1">
    <source>
        <dbReference type="ARBA" id="ARBA00008710"/>
    </source>
</evidence>
<dbReference type="EMBL" id="JADOTY010000001">
    <property type="protein sequence ID" value="MBG6101512.1"/>
    <property type="molecule type" value="Genomic_DNA"/>
</dbReference>
<dbReference type="Gene3D" id="2.30.110.10">
    <property type="entry name" value="Electron Transport, Fmn-binding Protein, Chain A"/>
    <property type="match status" value="1"/>
</dbReference>
<dbReference type="PANTHER" id="PTHR39428">
    <property type="entry name" value="F420H(2)-DEPENDENT QUINONE REDUCTASE RV1261C"/>
    <property type="match status" value="1"/>
</dbReference>
<accession>A0ABS0JYR0</accession>
<comment type="catalytic activity">
    <reaction evidence="2">
        <text>oxidized coenzyme F420-(gamma-L-Glu)(n) + a quinol + H(+) = reduced coenzyme F420-(gamma-L-Glu)(n) + a quinone</text>
        <dbReference type="Rhea" id="RHEA:39663"/>
        <dbReference type="Rhea" id="RHEA-COMP:12939"/>
        <dbReference type="Rhea" id="RHEA-COMP:14378"/>
        <dbReference type="ChEBI" id="CHEBI:15378"/>
        <dbReference type="ChEBI" id="CHEBI:24646"/>
        <dbReference type="ChEBI" id="CHEBI:132124"/>
        <dbReference type="ChEBI" id="CHEBI:133980"/>
        <dbReference type="ChEBI" id="CHEBI:139511"/>
    </reaction>
</comment>
<dbReference type="NCBIfam" id="TIGR00026">
    <property type="entry name" value="hi_GC_TIGR00026"/>
    <property type="match status" value="1"/>
</dbReference>
<dbReference type="Pfam" id="PF04075">
    <property type="entry name" value="F420H2_quin_red"/>
    <property type="match status" value="1"/>
</dbReference>
<keyword evidence="4" id="KW-1185">Reference proteome</keyword>
<comment type="similarity">
    <text evidence="1">Belongs to the F420H(2)-dependent quinone reductase family.</text>
</comment>
<protein>
    <submittedName>
        <fullName evidence="3">Deazaflavin-dependent oxidoreductase (Nitroreductase family)</fullName>
    </submittedName>
</protein>
<sequence length="140" mass="15855">MPEVHDSPNAWVAEHIHRFEETGGRPRPGVNDLLLTTRGRKTGELRRTALVYERDGDHYVLAASNRGADHHPAWYLNLLADPYVTVQVGTETFGAYARPATAGERPHLWRLMVSARSEYAAYQQRITREIPVVLLEPVTK</sequence>
<name>A0ABS0JYR0_9ACTN</name>
<dbReference type="InterPro" id="IPR004378">
    <property type="entry name" value="F420H2_quin_Rdtase"/>
</dbReference>
<proteinExistence type="inferred from homology"/>
<comment type="caution">
    <text evidence="3">The sequence shown here is derived from an EMBL/GenBank/DDBJ whole genome shotgun (WGS) entry which is preliminary data.</text>
</comment>
<dbReference type="RefSeq" id="WP_196920437.1">
    <property type="nucleotide sequence ID" value="NZ_JADOTY010000001.1"/>
</dbReference>